<proteinExistence type="predicted"/>
<keyword evidence="3" id="KW-1185">Reference proteome</keyword>
<dbReference type="AlphaFoldDB" id="A0A151RBX3"/>
<dbReference type="Pfam" id="PF10536">
    <property type="entry name" value="PMD"/>
    <property type="match status" value="1"/>
</dbReference>
<dbReference type="Proteomes" id="UP000075243">
    <property type="component" value="Unassembled WGS sequence"/>
</dbReference>
<evidence type="ECO:0000313" key="3">
    <source>
        <dbReference type="Proteomes" id="UP000075243"/>
    </source>
</evidence>
<dbReference type="InterPro" id="IPR044824">
    <property type="entry name" value="MAIN-like"/>
</dbReference>
<accession>A0A151RBX3</accession>
<protein>
    <submittedName>
        <fullName evidence="2">Serine/threonine protein phosphatase 7 long form isogeny</fullName>
    </submittedName>
</protein>
<gene>
    <name evidence="2" type="ORF">KK1_038523</name>
</gene>
<reference evidence="2" key="1">
    <citation type="journal article" date="2012" name="Nat. Biotechnol.">
        <title>Draft genome sequence of pigeonpea (Cajanus cajan), an orphan legume crop of resource-poor farmers.</title>
        <authorList>
            <person name="Varshney R.K."/>
            <person name="Chen W."/>
            <person name="Li Y."/>
            <person name="Bharti A.K."/>
            <person name="Saxena R.K."/>
            <person name="Schlueter J.A."/>
            <person name="Donoghue M.T."/>
            <person name="Azam S."/>
            <person name="Fan G."/>
            <person name="Whaley A.M."/>
            <person name="Farmer A.D."/>
            <person name="Sheridan J."/>
            <person name="Iwata A."/>
            <person name="Tuteja R."/>
            <person name="Penmetsa R.V."/>
            <person name="Wu W."/>
            <person name="Upadhyaya H.D."/>
            <person name="Yang S.P."/>
            <person name="Shah T."/>
            <person name="Saxena K.B."/>
            <person name="Michael T."/>
            <person name="McCombie W.R."/>
            <person name="Yang B."/>
            <person name="Zhang G."/>
            <person name="Yang H."/>
            <person name="Wang J."/>
            <person name="Spillane C."/>
            <person name="Cook D.R."/>
            <person name="May G.D."/>
            <person name="Xu X."/>
            <person name="Jackson S.A."/>
        </authorList>
    </citation>
    <scope>NUCLEOTIDE SEQUENCE [LARGE SCALE GENOMIC DNA]</scope>
</reference>
<sequence>MLGVTEMSYFFIDHHLISALVEQWRLKTHIFHMTFGKCTITLEDVSILFGLKVHGDPITDCSTYRWIPLVQDLLGITPPPNAIKGGWLKIMEQYTRAYILQLLKSMFFSYKSSTLISMRYLVMLTDLDQCGQLSWRLIVLANLYRELCIGSNYD</sequence>
<dbReference type="PANTHER" id="PTHR46033">
    <property type="entry name" value="PROTEIN MAIN-LIKE 2"/>
    <property type="match status" value="1"/>
</dbReference>
<organism evidence="2 3">
    <name type="scientific">Cajanus cajan</name>
    <name type="common">Pigeon pea</name>
    <name type="synonym">Cajanus indicus</name>
    <dbReference type="NCBI Taxonomy" id="3821"/>
    <lineage>
        <taxon>Eukaryota</taxon>
        <taxon>Viridiplantae</taxon>
        <taxon>Streptophyta</taxon>
        <taxon>Embryophyta</taxon>
        <taxon>Tracheophyta</taxon>
        <taxon>Spermatophyta</taxon>
        <taxon>Magnoliopsida</taxon>
        <taxon>eudicotyledons</taxon>
        <taxon>Gunneridae</taxon>
        <taxon>Pentapetalae</taxon>
        <taxon>rosids</taxon>
        <taxon>fabids</taxon>
        <taxon>Fabales</taxon>
        <taxon>Fabaceae</taxon>
        <taxon>Papilionoideae</taxon>
        <taxon>50 kb inversion clade</taxon>
        <taxon>NPAAA clade</taxon>
        <taxon>indigoferoid/millettioid clade</taxon>
        <taxon>Phaseoleae</taxon>
        <taxon>Cajanus</taxon>
    </lineage>
</organism>
<evidence type="ECO:0000313" key="2">
    <source>
        <dbReference type="EMBL" id="KYP40154.1"/>
    </source>
</evidence>
<name>A0A151RBX3_CAJCA</name>
<evidence type="ECO:0000259" key="1">
    <source>
        <dbReference type="Pfam" id="PF10536"/>
    </source>
</evidence>
<dbReference type="PANTHER" id="PTHR46033:SF8">
    <property type="entry name" value="PROTEIN MAINTENANCE OF MERISTEMS-LIKE"/>
    <property type="match status" value="1"/>
</dbReference>
<feature type="domain" description="Aminotransferase-like plant mobile" evidence="1">
    <location>
        <begin position="6"/>
        <end position="148"/>
    </location>
</feature>
<dbReference type="InterPro" id="IPR019557">
    <property type="entry name" value="AminoTfrase-like_pln_mobile"/>
</dbReference>
<dbReference type="EMBL" id="KQ483854">
    <property type="protein sequence ID" value="KYP40154.1"/>
    <property type="molecule type" value="Genomic_DNA"/>
</dbReference>
<dbReference type="STRING" id="3821.A0A151RBX3"/>
<dbReference type="Gramene" id="C.cajan_37369.t">
    <property type="protein sequence ID" value="C.cajan_37369.t"/>
    <property type="gene ID" value="C.cajan_37369"/>
</dbReference>
<dbReference type="GO" id="GO:0010073">
    <property type="term" value="P:meristem maintenance"/>
    <property type="evidence" value="ECO:0007669"/>
    <property type="project" value="InterPro"/>
</dbReference>